<feature type="compositionally biased region" description="Low complexity" evidence="2">
    <location>
        <begin position="1315"/>
        <end position="1337"/>
    </location>
</feature>
<protein>
    <recommendedName>
        <fullName evidence="3">GATA-type domain-containing protein</fullName>
    </recommendedName>
</protein>
<feature type="compositionally biased region" description="Low complexity" evidence="2">
    <location>
        <begin position="340"/>
        <end position="369"/>
    </location>
</feature>
<feature type="compositionally biased region" description="Basic and acidic residues" evidence="2">
    <location>
        <begin position="1233"/>
        <end position="1242"/>
    </location>
</feature>
<feature type="compositionally biased region" description="Basic and acidic residues" evidence="2">
    <location>
        <begin position="60"/>
        <end position="83"/>
    </location>
</feature>
<keyword evidence="1" id="KW-0479">Metal-binding</keyword>
<evidence type="ECO:0000313" key="4">
    <source>
        <dbReference type="EMBL" id="KLT42213.1"/>
    </source>
</evidence>
<dbReference type="GO" id="GO:0006355">
    <property type="term" value="P:regulation of DNA-templated transcription"/>
    <property type="evidence" value="ECO:0007669"/>
    <property type="project" value="InterPro"/>
</dbReference>
<keyword evidence="1" id="KW-0863">Zinc-finger</keyword>
<feature type="compositionally biased region" description="Low complexity" evidence="2">
    <location>
        <begin position="528"/>
        <end position="561"/>
    </location>
</feature>
<feature type="compositionally biased region" description="Polar residues" evidence="2">
    <location>
        <begin position="493"/>
        <end position="504"/>
    </location>
</feature>
<feature type="compositionally biased region" description="Pro residues" evidence="2">
    <location>
        <begin position="33"/>
        <end position="42"/>
    </location>
</feature>
<organism evidence="4 5">
    <name type="scientific">Cutaneotrichosporon oleaginosum</name>
    <dbReference type="NCBI Taxonomy" id="879819"/>
    <lineage>
        <taxon>Eukaryota</taxon>
        <taxon>Fungi</taxon>
        <taxon>Dikarya</taxon>
        <taxon>Basidiomycota</taxon>
        <taxon>Agaricomycotina</taxon>
        <taxon>Tremellomycetes</taxon>
        <taxon>Trichosporonales</taxon>
        <taxon>Trichosporonaceae</taxon>
        <taxon>Cutaneotrichosporon</taxon>
    </lineage>
</organism>
<dbReference type="InterPro" id="IPR000679">
    <property type="entry name" value="Znf_GATA"/>
</dbReference>
<dbReference type="GeneID" id="28988165"/>
<dbReference type="EMBL" id="KQ087208">
    <property type="protein sequence ID" value="KLT42213.1"/>
    <property type="molecule type" value="Genomic_DNA"/>
</dbReference>
<feature type="region of interest" description="Disordered" evidence="2">
    <location>
        <begin position="1"/>
        <end position="97"/>
    </location>
</feature>
<keyword evidence="1" id="KW-0862">Zinc</keyword>
<evidence type="ECO:0000256" key="1">
    <source>
        <dbReference type="PROSITE-ProRule" id="PRU00094"/>
    </source>
</evidence>
<feature type="domain" description="GATA-type" evidence="3">
    <location>
        <begin position="1172"/>
        <end position="1204"/>
    </location>
</feature>
<feature type="compositionally biased region" description="Basic and acidic residues" evidence="2">
    <location>
        <begin position="1300"/>
        <end position="1311"/>
    </location>
</feature>
<feature type="compositionally biased region" description="Basic and acidic residues" evidence="2">
    <location>
        <begin position="143"/>
        <end position="164"/>
    </location>
</feature>
<dbReference type="GO" id="GO:0008270">
    <property type="term" value="F:zinc ion binding"/>
    <property type="evidence" value="ECO:0007669"/>
    <property type="project" value="UniProtKB-KW"/>
</dbReference>
<feature type="compositionally biased region" description="Polar residues" evidence="2">
    <location>
        <begin position="609"/>
        <end position="619"/>
    </location>
</feature>
<feature type="compositionally biased region" description="Pro residues" evidence="2">
    <location>
        <begin position="284"/>
        <end position="294"/>
    </location>
</feature>
<feature type="compositionally biased region" description="Pro residues" evidence="2">
    <location>
        <begin position="935"/>
        <end position="949"/>
    </location>
</feature>
<dbReference type="OrthoDB" id="2596744at2759"/>
<gene>
    <name evidence="4" type="ORF">CC85DRAFT_98016</name>
</gene>
<feature type="region of interest" description="Disordered" evidence="2">
    <location>
        <begin position="713"/>
        <end position="791"/>
    </location>
</feature>
<feature type="compositionally biased region" description="Pro residues" evidence="2">
    <location>
        <begin position="302"/>
        <end position="311"/>
    </location>
</feature>
<evidence type="ECO:0000256" key="2">
    <source>
        <dbReference type="SAM" id="MobiDB-lite"/>
    </source>
</evidence>
<dbReference type="RefSeq" id="XP_018278704.1">
    <property type="nucleotide sequence ID" value="XM_018427562.1"/>
</dbReference>
<feature type="compositionally biased region" description="Low complexity" evidence="2">
    <location>
        <begin position="376"/>
        <end position="395"/>
    </location>
</feature>
<accession>A0A0J0XMC2</accession>
<keyword evidence="5" id="KW-1185">Reference proteome</keyword>
<feature type="compositionally biased region" description="Pro residues" evidence="2">
    <location>
        <begin position="751"/>
        <end position="765"/>
    </location>
</feature>
<dbReference type="SUPFAM" id="SSF57716">
    <property type="entry name" value="Glucocorticoid receptor-like (DNA-binding domain)"/>
    <property type="match status" value="1"/>
</dbReference>
<feature type="region of interest" description="Disordered" evidence="2">
    <location>
        <begin position="260"/>
        <end position="643"/>
    </location>
</feature>
<evidence type="ECO:0000313" key="5">
    <source>
        <dbReference type="Proteomes" id="UP000053611"/>
    </source>
</evidence>
<feature type="compositionally biased region" description="Pro residues" evidence="2">
    <location>
        <begin position="396"/>
        <end position="414"/>
    </location>
</feature>
<proteinExistence type="predicted"/>
<feature type="region of interest" description="Disordered" evidence="2">
    <location>
        <begin position="986"/>
        <end position="1029"/>
    </location>
</feature>
<feature type="compositionally biased region" description="Basic and acidic residues" evidence="2">
    <location>
        <begin position="1271"/>
        <end position="1286"/>
    </location>
</feature>
<feature type="compositionally biased region" description="Basic and acidic residues" evidence="2">
    <location>
        <begin position="1253"/>
        <end position="1262"/>
    </location>
</feature>
<feature type="compositionally biased region" description="Low complexity" evidence="2">
    <location>
        <begin position="986"/>
        <end position="1013"/>
    </location>
</feature>
<feature type="compositionally biased region" description="Low complexity" evidence="2">
    <location>
        <begin position="415"/>
        <end position="424"/>
    </location>
</feature>
<dbReference type="Proteomes" id="UP000053611">
    <property type="component" value="Unassembled WGS sequence"/>
</dbReference>
<feature type="compositionally biased region" description="Low complexity" evidence="2">
    <location>
        <begin position="188"/>
        <end position="204"/>
    </location>
</feature>
<dbReference type="PROSITE" id="PS50114">
    <property type="entry name" value="GATA_ZN_FINGER_2"/>
    <property type="match status" value="1"/>
</dbReference>
<name>A0A0J0XMC2_9TREE</name>
<feature type="compositionally biased region" description="Pro residues" evidence="2">
    <location>
        <begin position="562"/>
        <end position="579"/>
    </location>
</feature>
<feature type="region of interest" description="Disordered" evidence="2">
    <location>
        <begin position="1210"/>
        <end position="1363"/>
    </location>
</feature>
<sequence>MRQLLPLIFTHPPVPAHNRPRLRVAGKKEFAFPTPPPPPQPLPSAEYHGPSTKKTKKKGKDKEKEGDADDKEEKSGDESDEPKKGRKKEQTAPAHEIECIARVTLQVGPMSFPNTELWVARFVPPRQGSAGTVRGRLKGMTMEPRKKEPKPKEPKEKVRKERALPRMSIDGGAPKRPRTEKPKPKPSAPLATPASPAPAADVPPRFASRQDIPQALIQRVNAAATRHPWLSVLIHKAARSVASKDELAKLGRVVARLGRGEDVGEGPEMPGVPVRPPIAAAGPSRPPVGVPMRPPDAVAGPSRPPMPPGARPPMAGVRPPPVGGFRPPNAVAGPPPRPGAPLARPPATAASPPTPGAPGAIARPPVGTVRPPPPTGAVRPPASAVRPAAVAASAMPRPPPIVPSGTPAPAPALPAAPTSASAPVSAPPPPASVTDKPEDPDSDVDMSGRPQVGGGLGDEPESDSDWDAGFEMKGRPQVGGGEGEETHDDNREASTPGQPASTPASAPVIASQPAETATALIPTASAQVPTRPTVTTIPAPTAPVMASSLPSATASASAHPSTPRPALPSGPHPVPPSAARPPVAAGVPPPGMTSGGNVRWFPVAGSPKTPISNPATTGTPRGPIRVSDPRSPSVQMVPPSTPVGTHPPPFLLVAFKGQETEKFLLPLGQHSYLSRVGGDYITSPPPTPAAIAAPVASTTASATVASSVAQAPASTPAEVTPVQPSAEVEQPPVEEPRGKKRTRASIARAAPKPPTKPAPAQPAPTPKQEKVKEPTPPPVDPLANIPPMPGQPPAPGTVLLSTYIPIEPYIKPDWPKLAERLPFHNPAFIDKLKVAPMEAKTEPLSPKRALRHVREDKRPREYLLNVAAEEWLPEGPLEPVTIRLLGVDDRTWARMKSVVEQVEKTELEAMVRAEPRFAPEVVKAMAEAEAARAAPPAPAPAHVPLPIPSQPAAAAQPATPAAAISAPISGAPAPPVGAAPPTAALPTAAGAAPSASAPASVAQPAAPTTSTTPGQVQPPPKAPTAVTIPPLPPLVRETWLARKKSLFTDLLARVGLRRFPRFRIETTNSTLVDFTTDKWAPRPYHLTTRPLYARDADSDDELPVVPRRVELSPSPDLEGHTKKRRKEVSAVTFEMPVSLDALDERVEAGAARGLSKRGRAKGAAVVRKFPRGTAGAPCEGCARRGLKVWRRGPNGRGTLCNDCGDKFSAGTLGELKAPGAASRRDSTGTPGGDDVKVERESVAPEGEEDKDEGEPKDGKAGGDGEASTRNGRSDDPNETQSHKATGDDVAEPDAEAPAKSADRADSPEHEATSTPAPSTMVVSAAASAVSSPDPLALVDDDADLAGGSSTEAAAPSDAMDIDP</sequence>
<evidence type="ECO:0000259" key="3">
    <source>
        <dbReference type="PROSITE" id="PS50114"/>
    </source>
</evidence>
<feature type="region of interest" description="Disordered" evidence="2">
    <location>
        <begin position="126"/>
        <end position="207"/>
    </location>
</feature>
<feature type="compositionally biased region" description="Low complexity" evidence="2">
    <location>
        <begin position="312"/>
        <end position="332"/>
    </location>
</feature>
<dbReference type="GO" id="GO:0043565">
    <property type="term" value="F:sequence-specific DNA binding"/>
    <property type="evidence" value="ECO:0007669"/>
    <property type="project" value="InterPro"/>
</dbReference>
<reference evidence="4 5" key="1">
    <citation type="submission" date="2015-03" db="EMBL/GenBank/DDBJ databases">
        <title>Genomics and transcriptomics of the oil-accumulating basidiomycete yeast T. oleaginosus allow insights into substrate utilization and the diverse evolutionary trajectories of mating systems in fungi.</title>
        <authorList>
            <consortium name="DOE Joint Genome Institute"/>
            <person name="Kourist R."/>
            <person name="Kracht O."/>
            <person name="Bracharz F."/>
            <person name="Lipzen A."/>
            <person name="Nolan M."/>
            <person name="Ohm R."/>
            <person name="Grigoriev I."/>
            <person name="Sun S."/>
            <person name="Heitman J."/>
            <person name="Bruck T."/>
            <person name="Nowrousian M."/>
        </authorList>
    </citation>
    <scope>NUCLEOTIDE SEQUENCE [LARGE SCALE GENOMIC DNA]</scope>
    <source>
        <strain evidence="4 5">IBC0246</strain>
    </source>
</reference>
<feature type="region of interest" description="Disordered" evidence="2">
    <location>
        <begin position="933"/>
        <end position="958"/>
    </location>
</feature>
<feature type="compositionally biased region" description="Acidic residues" evidence="2">
    <location>
        <begin position="458"/>
        <end position="468"/>
    </location>
</feature>
<feature type="compositionally biased region" description="Pro residues" evidence="2">
    <location>
        <begin position="774"/>
        <end position="791"/>
    </location>
</feature>